<reference evidence="1 2" key="1">
    <citation type="submission" date="2015-12" db="EMBL/GenBank/DDBJ databases">
        <title>Draft genome sequence of Moniliophthora roreri, the causal agent of frosty pod rot of cacao.</title>
        <authorList>
            <person name="Aime M.C."/>
            <person name="Diaz-Valderrama J.R."/>
            <person name="Kijpornyongpan T."/>
            <person name="Phillips-Mora W."/>
        </authorList>
    </citation>
    <scope>NUCLEOTIDE SEQUENCE [LARGE SCALE GENOMIC DNA]</scope>
    <source>
        <strain evidence="1 2">MCA 2952</strain>
    </source>
</reference>
<evidence type="ECO:0000313" key="1">
    <source>
        <dbReference type="EMBL" id="KTB43850.1"/>
    </source>
</evidence>
<evidence type="ECO:0008006" key="3">
    <source>
        <dbReference type="Google" id="ProtNLM"/>
    </source>
</evidence>
<name>A0A0W0G5K3_MONRR</name>
<dbReference type="AlphaFoldDB" id="A0A0W0G5K3"/>
<comment type="caution">
    <text evidence="1">The sequence shown here is derived from an EMBL/GenBank/DDBJ whole genome shotgun (WGS) entry which is preliminary data.</text>
</comment>
<dbReference type="Gene3D" id="3.80.10.10">
    <property type="entry name" value="Ribonuclease Inhibitor"/>
    <property type="match status" value="1"/>
</dbReference>
<dbReference type="Proteomes" id="UP000054988">
    <property type="component" value="Unassembled WGS sequence"/>
</dbReference>
<protein>
    <recommendedName>
        <fullName evidence="3">F-box domain-containing protein</fullName>
    </recommendedName>
</protein>
<dbReference type="InterPro" id="IPR032675">
    <property type="entry name" value="LRR_dom_sf"/>
</dbReference>
<dbReference type="EMBL" id="LATX01001064">
    <property type="protein sequence ID" value="KTB43850.1"/>
    <property type="molecule type" value="Genomic_DNA"/>
</dbReference>
<gene>
    <name evidence="1" type="ORF">WG66_3576</name>
</gene>
<organism evidence="1 2">
    <name type="scientific">Moniliophthora roreri</name>
    <name type="common">Frosty pod rot fungus</name>
    <name type="synonym">Monilia roreri</name>
    <dbReference type="NCBI Taxonomy" id="221103"/>
    <lineage>
        <taxon>Eukaryota</taxon>
        <taxon>Fungi</taxon>
        <taxon>Dikarya</taxon>
        <taxon>Basidiomycota</taxon>
        <taxon>Agaricomycotina</taxon>
        <taxon>Agaricomycetes</taxon>
        <taxon>Agaricomycetidae</taxon>
        <taxon>Agaricales</taxon>
        <taxon>Marasmiineae</taxon>
        <taxon>Marasmiaceae</taxon>
        <taxon>Moniliophthora</taxon>
    </lineage>
</organism>
<evidence type="ECO:0000313" key="2">
    <source>
        <dbReference type="Proteomes" id="UP000054988"/>
    </source>
</evidence>
<dbReference type="SUPFAM" id="SSF52047">
    <property type="entry name" value="RNI-like"/>
    <property type="match status" value="1"/>
</dbReference>
<accession>A0A0W0G5K3</accession>
<proteinExistence type="predicted"/>
<dbReference type="eggNOG" id="ENOG502SI90">
    <property type="taxonomic scope" value="Eukaryota"/>
</dbReference>
<sequence>MAGSKRLKEETDLAMALELVIPNLHELRRFMWDGVEMLGNNSWRALRLSCPFLKNIGSNIGSRDIDPSSELFEFSDLTAFSLTTENRNAKYRRPFDFIAESLPPALWTMLLKRCPDLQSLTIGHGGSTRHSLRSLDVWPLVQGVWPQLSSITLFNYQVHSPANLLHLFPILPNSIEILSDWIDIQPSLKHIHVDSLIDLDHNKGLKSAEVHPLTRRPRKIQEDREEVSFSQAAFPGGWMPLVHMHLARLPNLRKLSLWIDFSSERSTEMRACDAISQLKFMVEACPKLEDLCIRCSTKRKETFTYKAFSEVLRVPGLELKRLELWKRKCKGDSLYAAAAARWAREFLSLDKIVLYRVQDKQEWLGENHRIAIILAGTYQVVRGIDRTALRLSAVERVWPDAWTWSSRFDHRIPPLKAKKGN</sequence>